<organism evidence="1 2">
    <name type="scientific">Acer negundo</name>
    <name type="common">Box elder</name>
    <dbReference type="NCBI Taxonomy" id="4023"/>
    <lineage>
        <taxon>Eukaryota</taxon>
        <taxon>Viridiplantae</taxon>
        <taxon>Streptophyta</taxon>
        <taxon>Embryophyta</taxon>
        <taxon>Tracheophyta</taxon>
        <taxon>Spermatophyta</taxon>
        <taxon>Magnoliopsida</taxon>
        <taxon>eudicotyledons</taxon>
        <taxon>Gunneridae</taxon>
        <taxon>Pentapetalae</taxon>
        <taxon>rosids</taxon>
        <taxon>malvids</taxon>
        <taxon>Sapindales</taxon>
        <taxon>Sapindaceae</taxon>
        <taxon>Hippocastanoideae</taxon>
        <taxon>Acereae</taxon>
        <taxon>Acer</taxon>
    </lineage>
</organism>
<comment type="caution">
    <text evidence="1">The sequence shown here is derived from an EMBL/GenBank/DDBJ whole genome shotgun (WGS) entry which is preliminary data.</text>
</comment>
<evidence type="ECO:0000313" key="2">
    <source>
        <dbReference type="Proteomes" id="UP001064489"/>
    </source>
</evidence>
<accession>A0AAD5IX04</accession>
<proteinExistence type="predicted"/>
<reference evidence="1" key="2">
    <citation type="submission" date="2023-02" db="EMBL/GenBank/DDBJ databases">
        <authorList>
            <person name="Swenson N.G."/>
            <person name="Wegrzyn J.L."/>
            <person name="Mcevoy S.L."/>
        </authorList>
    </citation>
    <scope>NUCLEOTIDE SEQUENCE</scope>
    <source>
        <strain evidence="1">91603</strain>
        <tissue evidence="1">Leaf</tissue>
    </source>
</reference>
<dbReference type="EMBL" id="JAJSOW010000101">
    <property type="protein sequence ID" value="KAI9180196.1"/>
    <property type="molecule type" value="Genomic_DNA"/>
</dbReference>
<protein>
    <submittedName>
        <fullName evidence="1">Uncharacterized protein</fullName>
    </submittedName>
</protein>
<keyword evidence="2" id="KW-1185">Reference proteome</keyword>
<dbReference type="AlphaFoldDB" id="A0AAD5IX04"/>
<sequence length="171" mass="18642">MARGGVQTSNNGGNQAASNVLANRFSSLDVIGRSSIEDARHITGQSDWDGSAATHDLFHECVLPLSLPDSVGVNDSSSPILDPDCDSAMMDQDVLQPSNFNSTDLSIEGSFAAPNSDSFPISVLTKSKRVVRRPSYLQDYHCALISNKYLDLLQLIQFQMFLAIPDFLYLL</sequence>
<reference evidence="1" key="1">
    <citation type="journal article" date="2022" name="Plant J.">
        <title>Strategies of tolerance reflected in two North American maple genomes.</title>
        <authorList>
            <person name="McEvoy S.L."/>
            <person name="Sezen U.U."/>
            <person name="Trouern-Trend A."/>
            <person name="McMahon S.M."/>
            <person name="Schaberg P.G."/>
            <person name="Yang J."/>
            <person name="Wegrzyn J.L."/>
            <person name="Swenson N.G."/>
        </authorList>
    </citation>
    <scope>NUCLEOTIDE SEQUENCE</scope>
    <source>
        <strain evidence="1">91603</strain>
    </source>
</reference>
<name>A0AAD5IX04_ACENE</name>
<gene>
    <name evidence="1" type="ORF">LWI28_002205</name>
</gene>
<evidence type="ECO:0000313" key="1">
    <source>
        <dbReference type="EMBL" id="KAI9180196.1"/>
    </source>
</evidence>
<dbReference type="Proteomes" id="UP001064489">
    <property type="component" value="Chromosome 4"/>
</dbReference>